<evidence type="ECO:0000256" key="11">
    <source>
        <dbReference type="ARBA" id="ARBA00048366"/>
    </source>
</evidence>
<dbReference type="InterPro" id="IPR050156">
    <property type="entry name" value="TC-AMP_synthase_SUA5"/>
</dbReference>
<keyword evidence="14" id="KW-1185">Reference proteome</keyword>
<dbReference type="RefSeq" id="WP_130646796.1">
    <property type="nucleotide sequence ID" value="NZ_PGCL01000002.1"/>
</dbReference>
<keyword evidence="4" id="KW-0963">Cytoplasm</keyword>
<comment type="subcellular location">
    <subcellularLocation>
        <location evidence="1">Cytoplasm</location>
    </subcellularLocation>
</comment>
<evidence type="ECO:0000256" key="6">
    <source>
        <dbReference type="ARBA" id="ARBA00022694"/>
    </source>
</evidence>
<proteinExistence type="inferred from homology"/>
<evidence type="ECO:0000256" key="3">
    <source>
        <dbReference type="ARBA" id="ARBA00012584"/>
    </source>
</evidence>
<keyword evidence="7" id="KW-0548">Nucleotidyltransferase</keyword>
<name>A0A483CRY7_9EURY</name>
<dbReference type="InterPro" id="IPR017945">
    <property type="entry name" value="DHBP_synth_RibB-like_a/b_dom"/>
</dbReference>
<dbReference type="GO" id="GO:0005524">
    <property type="term" value="F:ATP binding"/>
    <property type="evidence" value="ECO:0007669"/>
    <property type="project" value="UniProtKB-KW"/>
</dbReference>
<organism evidence="13 14">
    <name type="scientific">Methanofollis fontis</name>
    <dbReference type="NCBI Taxonomy" id="2052832"/>
    <lineage>
        <taxon>Archaea</taxon>
        <taxon>Methanobacteriati</taxon>
        <taxon>Methanobacteriota</taxon>
        <taxon>Stenosarchaea group</taxon>
        <taxon>Methanomicrobia</taxon>
        <taxon>Methanomicrobiales</taxon>
        <taxon>Methanomicrobiaceae</taxon>
        <taxon>Methanofollis</taxon>
    </lineage>
</organism>
<reference evidence="13 14" key="1">
    <citation type="submission" date="2017-11" db="EMBL/GenBank/DDBJ databases">
        <title>Isolation and Characterization of Methanofollis Species from Methane Seep Offshore SW Taiwan.</title>
        <authorList>
            <person name="Teng N.-H."/>
            <person name="Lai M.-C."/>
            <person name="Chen S.-C."/>
        </authorList>
    </citation>
    <scope>NUCLEOTIDE SEQUENCE [LARGE SCALE GENOMIC DNA]</scope>
    <source>
        <strain evidence="13 14">FWC-SCC2</strain>
    </source>
</reference>
<dbReference type="GO" id="GO:0003725">
    <property type="term" value="F:double-stranded RNA binding"/>
    <property type="evidence" value="ECO:0007669"/>
    <property type="project" value="InterPro"/>
</dbReference>
<dbReference type="GO" id="GO:0006450">
    <property type="term" value="P:regulation of translational fidelity"/>
    <property type="evidence" value="ECO:0007669"/>
    <property type="project" value="TreeGrafter"/>
</dbReference>
<gene>
    <name evidence="13" type="ORF">CUJ86_06805</name>
</gene>
<keyword evidence="5" id="KW-0808">Transferase</keyword>
<dbReference type="OrthoDB" id="39992at2157"/>
<dbReference type="GO" id="GO:0061710">
    <property type="term" value="F:L-threonylcarbamoyladenylate synthase"/>
    <property type="evidence" value="ECO:0007669"/>
    <property type="project" value="UniProtKB-EC"/>
</dbReference>
<comment type="similarity">
    <text evidence="2">Belongs to the SUA5 family.</text>
</comment>
<keyword evidence="9" id="KW-0067">ATP-binding</keyword>
<keyword evidence="8" id="KW-0547">Nucleotide-binding</keyword>
<dbReference type="Gene3D" id="3.90.870.10">
    <property type="entry name" value="DHBP synthase"/>
    <property type="match status" value="1"/>
</dbReference>
<dbReference type="GO" id="GO:0005737">
    <property type="term" value="C:cytoplasm"/>
    <property type="evidence" value="ECO:0007669"/>
    <property type="project" value="UniProtKB-SubCell"/>
</dbReference>
<dbReference type="NCBIfam" id="TIGR00057">
    <property type="entry name" value="L-threonylcarbamoyladenylate synthase"/>
    <property type="match status" value="1"/>
</dbReference>
<comment type="catalytic activity">
    <reaction evidence="11">
        <text>L-threonine + hydrogencarbonate + ATP = L-threonylcarbamoyladenylate + diphosphate + H2O</text>
        <dbReference type="Rhea" id="RHEA:36407"/>
        <dbReference type="ChEBI" id="CHEBI:15377"/>
        <dbReference type="ChEBI" id="CHEBI:17544"/>
        <dbReference type="ChEBI" id="CHEBI:30616"/>
        <dbReference type="ChEBI" id="CHEBI:33019"/>
        <dbReference type="ChEBI" id="CHEBI:57926"/>
        <dbReference type="ChEBI" id="CHEBI:73682"/>
        <dbReference type="EC" id="2.7.7.87"/>
    </reaction>
</comment>
<evidence type="ECO:0000256" key="5">
    <source>
        <dbReference type="ARBA" id="ARBA00022679"/>
    </source>
</evidence>
<evidence type="ECO:0000256" key="9">
    <source>
        <dbReference type="ARBA" id="ARBA00022840"/>
    </source>
</evidence>
<dbReference type="PANTHER" id="PTHR17490">
    <property type="entry name" value="SUA5"/>
    <property type="match status" value="1"/>
</dbReference>
<evidence type="ECO:0000313" key="13">
    <source>
        <dbReference type="EMBL" id="TAJ44981.1"/>
    </source>
</evidence>
<dbReference type="Pfam" id="PF01300">
    <property type="entry name" value="Sua5_yciO_yrdC"/>
    <property type="match status" value="1"/>
</dbReference>
<keyword evidence="6" id="KW-0819">tRNA processing</keyword>
<accession>A0A483CRY7</accession>
<sequence>MDEDIIQRAVAVLRQDGLVVYPTDTIYGLGADAFSENAIERVYQVKMRPRVMPISVAVSDVEMLAAIAHLDRRADAFIDRFLPGPVTVVLRAKSCIPEILTGGTGMIGIRFPDHPVPLSIIRELDAPITATSANIHGRPDPVSANDVHVSHDLLIDGGQLPGIPSTVVDLLHWRVIRPGSGIEEIGAFLAE</sequence>
<comment type="caution">
    <text evidence="13">The sequence shown here is derived from an EMBL/GenBank/DDBJ whole genome shotgun (WGS) entry which is preliminary data.</text>
</comment>
<evidence type="ECO:0000259" key="12">
    <source>
        <dbReference type="PROSITE" id="PS51163"/>
    </source>
</evidence>
<dbReference type="EMBL" id="PGCL01000002">
    <property type="protein sequence ID" value="TAJ44981.1"/>
    <property type="molecule type" value="Genomic_DNA"/>
</dbReference>
<evidence type="ECO:0000256" key="10">
    <source>
        <dbReference type="ARBA" id="ARBA00029774"/>
    </source>
</evidence>
<dbReference type="InterPro" id="IPR006070">
    <property type="entry name" value="Sua5-like_dom"/>
</dbReference>
<evidence type="ECO:0000256" key="8">
    <source>
        <dbReference type="ARBA" id="ARBA00022741"/>
    </source>
</evidence>
<dbReference type="PANTHER" id="PTHR17490:SF16">
    <property type="entry name" value="THREONYLCARBAMOYL-AMP SYNTHASE"/>
    <property type="match status" value="1"/>
</dbReference>
<dbReference type="SUPFAM" id="SSF55821">
    <property type="entry name" value="YrdC/RibB"/>
    <property type="match status" value="1"/>
</dbReference>
<dbReference type="Proteomes" id="UP000292580">
    <property type="component" value="Unassembled WGS sequence"/>
</dbReference>
<dbReference type="PROSITE" id="PS51163">
    <property type="entry name" value="YRDC"/>
    <property type="match status" value="1"/>
</dbReference>
<dbReference type="GO" id="GO:0000049">
    <property type="term" value="F:tRNA binding"/>
    <property type="evidence" value="ECO:0007669"/>
    <property type="project" value="TreeGrafter"/>
</dbReference>
<evidence type="ECO:0000313" key="14">
    <source>
        <dbReference type="Proteomes" id="UP000292580"/>
    </source>
</evidence>
<evidence type="ECO:0000256" key="7">
    <source>
        <dbReference type="ARBA" id="ARBA00022695"/>
    </source>
</evidence>
<dbReference type="GO" id="GO:0008033">
    <property type="term" value="P:tRNA processing"/>
    <property type="evidence" value="ECO:0007669"/>
    <property type="project" value="UniProtKB-KW"/>
</dbReference>
<evidence type="ECO:0000256" key="1">
    <source>
        <dbReference type="ARBA" id="ARBA00004496"/>
    </source>
</evidence>
<dbReference type="EC" id="2.7.7.87" evidence="3"/>
<evidence type="ECO:0000256" key="2">
    <source>
        <dbReference type="ARBA" id="ARBA00007663"/>
    </source>
</evidence>
<evidence type="ECO:0000256" key="4">
    <source>
        <dbReference type="ARBA" id="ARBA00022490"/>
    </source>
</evidence>
<protein>
    <recommendedName>
        <fullName evidence="10">L-threonylcarbamoyladenylate synthase</fullName>
        <ecNumber evidence="3">2.7.7.87</ecNumber>
    </recommendedName>
    <alternativeName>
        <fullName evidence="10">L-threonylcarbamoyladenylate synthase</fullName>
    </alternativeName>
</protein>
<feature type="domain" description="YrdC-like" evidence="12">
    <location>
        <begin position="3"/>
        <end position="181"/>
    </location>
</feature>
<dbReference type="AlphaFoldDB" id="A0A483CRY7"/>